<keyword evidence="3" id="KW-1185">Reference proteome</keyword>
<proteinExistence type="predicted"/>
<evidence type="ECO:0000313" key="3">
    <source>
        <dbReference type="Proteomes" id="UP000224634"/>
    </source>
</evidence>
<dbReference type="AlphaFoldDB" id="A0A2B7WKT4"/>
<dbReference type="Pfam" id="PF05368">
    <property type="entry name" value="NmrA"/>
    <property type="match status" value="1"/>
</dbReference>
<dbReference type="STRING" id="1447883.A0A2B7WKT4"/>
<feature type="domain" description="NmrA-like" evidence="1">
    <location>
        <begin position="7"/>
        <end position="255"/>
    </location>
</feature>
<dbReference type="Gene3D" id="3.90.25.10">
    <property type="entry name" value="UDP-galactose 4-epimerase, domain 1"/>
    <property type="match status" value="1"/>
</dbReference>
<organism evidence="2 3">
    <name type="scientific">Polytolypa hystricis (strain UAMH7299)</name>
    <dbReference type="NCBI Taxonomy" id="1447883"/>
    <lineage>
        <taxon>Eukaryota</taxon>
        <taxon>Fungi</taxon>
        <taxon>Dikarya</taxon>
        <taxon>Ascomycota</taxon>
        <taxon>Pezizomycotina</taxon>
        <taxon>Eurotiomycetes</taxon>
        <taxon>Eurotiomycetidae</taxon>
        <taxon>Onygenales</taxon>
        <taxon>Onygenales incertae sedis</taxon>
        <taxon>Polytolypa</taxon>
    </lineage>
</organism>
<dbReference type="PANTHER" id="PTHR47129">
    <property type="entry name" value="QUINONE OXIDOREDUCTASE 2"/>
    <property type="match status" value="1"/>
</dbReference>
<accession>A0A2B7WKT4</accession>
<evidence type="ECO:0000259" key="1">
    <source>
        <dbReference type="Pfam" id="PF05368"/>
    </source>
</evidence>
<gene>
    <name evidence="2" type="ORF">AJ80_09741</name>
</gene>
<dbReference type="OrthoDB" id="419598at2759"/>
<dbReference type="InterPro" id="IPR052718">
    <property type="entry name" value="NmrA-type_oxidoreductase"/>
</dbReference>
<dbReference type="InterPro" id="IPR008030">
    <property type="entry name" value="NmrA-like"/>
</dbReference>
<evidence type="ECO:0000313" key="2">
    <source>
        <dbReference type="EMBL" id="PGG97121.1"/>
    </source>
</evidence>
<dbReference type="SUPFAM" id="SSF51735">
    <property type="entry name" value="NAD(P)-binding Rossmann-fold domains"/>
    <property type="match status" value="1"/>
</dbReference>
<dbReference type="EMBL" id="PDNA01000333">
    <property type="protein sequence ID" value="PGG97121.1"/>
    <property type="molecule type" value="Genomic_DNA"/>
</dbReference>
<name>A0A2B7WKT4_POLH7</name>
<sequence>MSSPTVKFLVTGSTSGLGASVLDTLYKKSLSPSAPFSPSDIAASSSRPEAAAKLQESYPGTQFRVVDYNDRETLTRAFAGVEKLLFVSSPEIDVPKRQIQHANVVDEAVKAAVGHVYYTSLAFGGYGSDSKSVVQLAHLTTEELLQKSGIPYTSVREGVYADAFPVYVSWYPDTTKIFLPIDGSVALASRDELGEATANLMLRDPSTLPLKNDSNIVLLTGARTYTFTEVVAAISKGLGKEITIERIAAEQYSEIQAVEDAKPGHGGKPKAFFDIWYSLLESVGKGEVSTVDPLFGELLGREPKDAMEHIVELVRDGALRGGYTWHQNY</sequence>
<dbReference type="PANTHER" id="PTHR47129:SF1">
    <property type="entry name" value="NMRA-LIKE DOMAIN-CONTAINING PROTEIN"/>
    <property type="match status" value="1"/>
</dbReference>
<dbReference type="InterPro" id="IPR036291">
    <property type="entry name" value="NAD(P)-bd_dom_sf"/>
</dbReference>
<reference evidence="2 3" key="1">
    <citation type="submission" date="2017-10" db="EMBL/GenBank/DDBJ databases">
        <title>Comparative genomics in systemic dimorphic fungi from Ajellomycetaceae.</title>
        <authorList>
            <person name="Munoz J.F."/>
            <person name="Mcewen J.G."/>
            <person name="Clay O.K."/>
            <person name="Cuomo C.A."/>
        </authorList>
    </citation>
    <scope>NUCLEOTIDE SEQUENCE [LARGE SCALE GENOMIC DNA]</scope>
    <source>
        <strain evidence="2 3">UAMH7299</strain>
    </source>
</reference>
<comment type="caution">
    <text evidence="2">The sequence shown here is derived from an EMBL/GenBank/DDBJ whole genome shotgun (WGS) entry which is preliminary data.</text>
</comment>
<dbReference type="Proteomes" id="UP000224634">
    <property type="component" value="Unassembled WGS sequence"/>
</dbReference>
<dbReference type="Gene3D" id="3.40.50.720">
    <property type="entry name" value="NAD(P)-binding Rossmann-like Domain"/>
    <property type="match status" value="1"/>
</dbReference>
<protein>
    <recommendedName>
        <fullName evidence="1">NmrA-like domain-containing protein</fullName>
    </recommendedName>
</protein>